<dbReference type="EMBL" id="CP041405">
    <property type="protein sequence ID" value="QDM45193.1"/>
    <property type="molecule type" value="Genomic_DNA"/>
</dbReference>
<organism evidence="4 5">
    <name type="scientific">Paenibacillus thiaminolyticus</name>
    <name type="common">Bacillus thiaminolyticus</name>
    <dbReference type="NCBI Taxonomy" id="49283"/>
    <lineage>
        <taxon>Bacteria</taxon>
        <taxon>Bacillati</taxon>
        <taxon>Bacillota</taxon>
        <taxon>Bacilli</taxon>
        <taxon>Bacillales</taxon>
        <taxon>Paenibacillaceae</taxon>
        <taxon>Paenibacillus</taxon>
    </lineage>
</organism>
<dbReference type="NCBIfam" id="TIGR04291">
    <property type="entry name" value="arsen_driv_ArsA"/>
    <property type="match status" value="1"/>
</dbReference>
<feature type="domain" description="AAA+ ATPase" evidence="2">
    <location>
        <begin position="9"/>
        <end position="171"/>
    </location>
</feature>
<dbReference type="NCBIfam" id="TIGR00345">
    <property type="entry name" value="GET3_arsA_TRC40"/>
    <property type="match status" value="1"/>
</dbReference>
<dbReference type="EMBL" id="JAMDMM010000024">
    <property type="protein sequence ID" value="MCY9608088.1"/>
    <property type="molecule type" value="Genomic_DNA"/>
</dbReference>
<dbReference type="SMART" id="SM00382">
    <property type="entry name" value="AAA"/>
    <property type="match status" value="2"/>
</dbReference>
<keyword evidence="6" id="KW-1185">Reference proteome</keyword>
<comment type="similarity">
    <text evidence="1">Belongs to the arsA ATPase family.</text>
</comment>
<dbReference type="SUPFAM" id="SSF52540">
    <property type="entry name" value="P-loop containing nucleoside triphosphate hydrolases"/>
    <property type="match status" value="2"/>
</dbReference>
<gene>
    <name evidence="4" type="primary">arsA</name>
    <name evidence="4" type="ORF">FLT43_18215</name>
    <name evidence="3" type="ORF">M5W83_13150</name>
</gene>
<dbReference type="InterPro" id="IPR027417">
    <property type="entry name" value="P-loop_NTPase"/>
</dbReference>
<dbReference type="PANTHER" id="PTHR10803">
    <property type="entry name" value="ARSENICAL PUMP-DRIVING ATPASE ARSENITE-TRANSLOCATING ATPASE"/>
    <property type="match status" value="1"/>
</dbReference>
<protein>
    <submittedName>
        <fullName evidence="4">Arsenical pump-driving ATPase</fullName>
    </submittedName>
</protein>
<evidence type="ECO:0000313" key="5">
    <source>
        <dbReference type="Proteomes" id="UP000315377"/>
    </source>
</evidence>
<dbReference type="PIRSF" id="PIRSF001327">
    <property type="entry name" value="Arsenical_pump-driving_ATPase"/>
    <property type="match status" value="1"/>
</dbReference>
<name>A0AAP9DVL6_PANTH</name>
<dbReference type="Pfam" id="PF02374">
    <property type="entry name" value="ArsA_ATPase"/>
    <property type="match status" value="2"/>
</dbReference>
<dbReference type="RefSeq" id="WP_087441484.1">
    <property type="nucleotide sequence ID" value="NZ_CABMNB010000020.1"/>
</dbReference>
<dbReference type="GO" id="GO:0016887">
    <property type="term" value="F:ATP hydrolysis activity"/>
    <property type="evidence" value="ECO:0007669"/>
    <property type="project" value="InterPro"/>
</dbReference>
<proteinExistence type="inferred from homology"/>
<dbReference type="Proteomes" id="UP000315377">
    <property type="component" value="Chromosome"/>
</dbReference>
<dbReference type="Gene3D" id="3.40.50.300">
    <property type="entry name" value="P-loop containing nucleotide triphosphate hydrolases"/>
    <property type="match status" value="2"/>
</dbReference>
<evidence type="ECO:0000313" key="6">
    <source>
        <dbReference type="Proteomes" id="UP001209276"/>
    </source>
</evidence>
<dbReference type="Proteomes" id="UP001209276">
    <property type="component" value="Unassembled WGS sequence"/>
</dbReference>
<sequence>MKYAPLSIQQRFLFFTGKGGVGKTSVAAATAITLASGGRNVLLVSTDPASNLDDVLETTLGQQPTSIPAVPHLFGINIDPELAAKAYREQVVAPYRGILPDSAVAQIEEQLSGACTVEIAAFDEFTRLLADTDENRKFDHIIFDTAPTGHTLRLLQLPKAWDHHIDTSRHGASCLGPLSGLQAKKELYSHAVLELSSAERTALYLVARPDQASLDEADRASGELKELGLLNQHLIINGVLKTDGEDPYAARYASLQHEALEGMSHALRSLPHYEVYLKPMTMTGIDHLRHLLMDTETAELSVPVNNPFPIEAVGLSPLLKQWENKKSGVILTMGKGGVGKTTVAAALAVGLARMGHQVHLSTTDPAAHLTFTLGDDFTIDRVTVSRIDPKAETQAYVDGIMAENQHLSPDELELLQEDLNSPCTEEIAVFRAFARTIDQINDGFVVLDTAPTGHTLMLLDAAEAYHREANRSSGDIPEEVRLLLPRLRNGEETSVVIVTLPDATPVLEAERLQQDLLRASITPSWWVVNQSWQGIPTHDPILRQRERNETEWIQRVKLVSKEMTLVSWQEEAPRGEALLRLV</sequence>
<accession>A0AAP9DVL6</accession>
<dbReference type="AlphaFoldDB" id="A0AAP9DVL6"/>
<dbReference type="PANTHER" id="PTHR10803:SF3">
    <property type="entry name" value="ATPASE GET3"/>
    <property type="match status" value="1"/>
</dbReference>
<dbReference type="GO" id="GO:0015446">
    <property type="term" value="F:ATPase-coupled arsenite transmembrane transporter activity"/>
    <property type="evidence" value="ECO:0007669"/>
    <property type="project" value="InterPro"/>
</dbReference>
<dbReference type="GeneID" id="76997899"/>
<evidence type="ECO:0000259" key="2">
    <source>
        <dbReference type="SMART" id="SM00382"/>
    </source>
</evidence>
<evidence type="ECO:0000313" key="3">
    <source>
        <dbReference type="EMBL" id="MCY9608088.1"/>
    </source>
</evidence>
<reference evidence="3 6" key="2">
    <citation type="submission" date="2022-05" db="EMBL/GenBank/DDBJ databases">
        <title>Genome Sequencing of Bee-Associated Microbes.</title>
        <authorList>
            <person name="Dunlap C."/>
        </authorList>
    </citation>
    <scope>NUCLEOTIDE SEQUENCE [LARGE SCALE GENOMIC DNA]</scope>
    <source>
        <strain evidence="3 6">NRRL B-14613</strain>
    </source>
</reference>
<dbReference type="GO" id="GO:0005524">
    <property type="term" value="F:ATP binding"/>
    <property type="evidence" value="ECO:0007669"/>
    <property type="project" value="InterPro"/>
</dbReference>
<dbReference type="InterPro" id="IPR003593">
    <property type="entry name" value="AAA+_ATPase"/>
</dbReference>
<feature type="domain" description="AAA+ ATPase" evidence="2">
    <location>
        <begin position="326"/>
        <end position="522"/>
    </location>
</feature>
<dbReference type="InterPro" id="IPR027541">
    <property type="entry name" value="Ars_ATPase"/>
</dbReference>
<dbReference type="InterPro" id="IPR025723">
    <property type="entry name" value="ArsA/GET3_ATPase-like"/>
</dbReference>
<reference evidence="4 5" key="1">
    <citation type="submission" date="2019-07" db="EMBL/GenBank/DDBJ databases">
        <title>Paenibacillus thiaminolyticus NRRL B-4156.</title>
        <authorList>
            <person name="Hehnly C."/>
            <person name="Zhang L."/>
        </authorList>
    </citation>
    <scope>NUCLEOTIDE SEQUENCE [LARGE SCALE GENOMIC DNA]</scope>
    <source>
        <strain evidence="4 5">NRRL B-4156</strain>
    </source>
</reference>
<dbReference type="InterPro" id="IPR016300">
    <property type="entry name" value="ATPase_ArsA/GET3"/>
</dbReference>
<evidence type="ECO:0000313" key="4">
    <source>
        <dbReference type="EMBL" id="QDM45193.1"/>
    </source>
</evidence>
<dbReference type="CDD" id="cd02035">
    <property type="entry name" value="ArsA"/>
    <property type="match status" value="2"/>
</dbReference>
<evidence type="ECO:0000256" key="1">
    <source>
        <dbReference type="ARBA" id="ARBA00011040"/>
    </source>
</evidence>